<reference evidence="4 5" key="1">
    <citation type="journal article" date="2023" name="Microbiol. Resour. Announc.">
        <title>Complete Genome Sequence of Imperialibacter roseus strain P4T.</title>
        <authorList>
            <person name="Tizabi D.R."/>
            <person name="Bachvaroff T."/>
            <person name="Hill R.T."/>
        </authorList>
    </citation>
    <scope>NUCLEOTIDE SEQUENCE [LARGE SCALE GENOMIC DNA]</scope>
    <source>
        <strain evidence="4 5">P4T</strain>
    </source>
</reference>
<dbReference type="EMBL" id="CP136051">
    <property type="protein sequence ID" value="WOK08435.1"/>
    <property type="molecule type" value="Genomic_DNA"/>
</dbReference>
<evidence type="ECO:0000313" key="4">
    <source>
        <dbReference type="EMBL" id="WOK08435.1"/>
    </source>
</evidence>
<feature type="transmembrane region" description="Helical" evidence="1">
    <location>
        <begin position="80"/>
        <end position="97"/>
    </location>
</feature>
<protein>
    <submittedName>
        <fullName evidence="4">DUF4974 domain-containing protein</fullName>
    </submittedName>
</protein>
<keyword evidence="5" id="KW-1185">Reference proteome</keyword>
<dbReference type="InterPro" id="IPR006860">
    <property type="entry name" value="FecR"/>
</dbReference>
<dbReference type="InterPro" id="IPR032508">
    <property type="entry name" value="FecR_C"/>
</dbReference>
<dbReference type="Gene3D" id="3.55.50.30">
    <property type="match status" value="1"/>
</dbReference>
<accession>A0ABZ0IVN5</accession>
<dbReference type="Pfam" id="PF04773">
    <property type="entry name" value="FecR"/>
    <property type="match status" value="1"/>
</dbReference>
<dbReference type="PANTHER" id="PTHR30273:SF2">
    <property type="entry name" value="PROTEIN FECR"/>
    <property type="match status" value="1"/>
</dbReference>
<evidence type="ECO:0000256" key="1">
    <source>
        <dbReference type="SAM" id="Phobius"/>
    </source>
</evidence>
<evidence type="ECO:0000259" key="2">
    <source>
        <dbReference type="Pfam" id="PF04773"/>
    </source>
</evidence>
<feature type="domain" description="Protein FecR C-terminal" evidence="3">
    <location>
        <begin position="305"/>
        <end position="372"/>
    </location>
</feature>
<dbReference type="RefSeq" id="WP_317491075.1">
    <property type="nucleotide sequence ID" value="NZ_CP136051.1"/>
</dbReference>
<dbReference type="InterPro" id="IPR012373">
    <property type="entry name" value="Ferrdict_sens_TM"/>
</dbReference>
<dbReference type="PANTHER" id="PTHR30273">
    <property type="entry name" value="PERIPLASMIC SIGNAL SENSOR AND SIGMA FACTOR ACTIVATOR FECR-RELATED"/>
    <property type="match status" value="1"/>
</dbReference>
<proteinExistence type="predicted"/>
<name>A0ABZ0IVN5_9BACT</name>
<feature type="domain" description="FecR protein" evidence="2">
    <location>
        <begin position="164"/>
        <end position="257"/>
    </location>
</feature>
<organism evidence="4 5">
    <name type="scientific">Imperialibacter roseus</name>
    <dbReference type="NCBI Taxonomy" id="1324217"/>
    <lineage>
        <taxon>Bacteria</taxon>
        <taxon>Pseudomonadati</taxon>
        <taxon>Bacteroidota</taxon>
        <taxon>Cytophagia</taxon>
        <taxon>Cytophagales</taxon>
        <taxon>Flammeovirgaceae</taxon>
        <taxon>Imperialibacter</taxon>
    </lineage>
</organism>
<dbReference type="Proteomes" id="UP001302349">
    <property type="component" value="Chromosome"/>
</dbReference>
<evidence type="ECO:0000313" key="5">
    <source>
        <dbReference type="Proteomes" id="UP001302349"/>
    </source>
</evidence>
<keyword evidence="1" id="KW-0472">Membrane</keyword>
<dbReference type="Gene3D" id="2.60.120.1440">
    <property type="match status" value="1"/>
</dbReference>
<sequence>MDAKQAKALFNKYVNNECSPEERELLEKYLDSFQDDSLELSDLNFDEEIKPKMWSKIMSETTKEKQPVVRVLSFSSLMKYAAVIAGIAIGVSIWANLHNTNRQSLVIGDDKVVLRTSEGTSNEIVIGGISQINDDEGGVIASQEGDVIVYKPKSDIKQLVFNEIEVPRGKTFKVVLSDGTSVHLNSGTIFKFPVNFIQGEERKVFLTGEAYFEVAKDPEHPFLVNTSGMDVRVLGTHFNVSSYEGSVAHAVLIEGSVAVQEKDGGNIVGTEKVIVPGQKASLVSGNIEVQEVDVEDYVGWMRNVLIFNDEPFSEIVKKIERRYNVEIKNDYKELAPVRFNGKFDDETVIDLLETFRASAGFDYHISDNKVIINQNKRNSL</sequence>
<keyword evidence="1" id="KW-0812">Transmembrane</keyword>
<keyword evidence="1" id="KW-1133">Transmembrane helix</keyword>
<dbReference type="Pfam" id="PF16344">
    <property type="entry name" value="FecR_C"/>
    <property type="match status" value="1"/>
</dbReference>
<gene>
    <name evidence="4" type="ORF">RT717_07265</name>
</gene>
<dbReference type="PIRSF" id="PIRSF018266">
    <property type="entry name" value="FecR"/>
    <property type="match status" value="1"/>
</dbReference>
<evidence type="ECO:0000259" key="3">
    <source>
        <dbReference type="Pfam" id="PF16344"/>
    </source>
</evidence>